<evidence type="ECO:0000313" key="2">
    <source>
        <dbReference type="EMBL" id="QVJ02627.1"/>
    </source>
</evidence>
<keyword evidence="1" id="KW-0812">Transmembrane</keyword>
<dbReference type="Pfam" id="PF19545">
    <property type="entry name" value="DUF6069"/>
    <property type="match status" value="1"/>
</dbReference>
<evidence type="ECO:0000313" key="3">
    <source>
        <dbReference type="Proteomes" id="UP000682416"/>
    </source>
</evidence>
<dbReference type="AlphaFoldDB" id="A0A975LCH4"/>
<proteinExistence type="predicted"/>
<feature type="transmembrane region" description="Helical" evidence="1">
    <location>
        <begin position="56"/>
        <end position="76"/>
    </location>
</feature>
<sequence>MTRNLTETRTPVRPTWKPRLTAVLVVTAVNTLLALAAPLLGADLVVAPRGQEPGALAWPAFTLFTAVFALLGWGVLALAERFLGRRGLLVWTVVAVLVTVAMFLPPLTVGATVATVVVLQLSHLVVAAVIPVYWRTSRT</sequence>
<reference evidence="2" key="1">
    <citation type="submission" date="2021-05" db="EMBL/GenBank/DDBJ databases">
        <authorList>
            <person name="Kaiqin L."/>
            <person name="Jian G."/>
        </authorList>
    </citation>
    <scope>NUCLEOTIDE SEQUENCE</scope>
    <source>
        <strain evidence="2">HDS5</strain>
    </source>
</reference>
<organism evidence="2 3">
    <name type="scientific">Nocardiopsis eucommiae</name>
    <dbReference type="NCBI Taxonomy" id="2831970"/>
    <lineage>
        <taxon>Bacteria</taxon>
        <taxon>Bacillati</taxon>
        <taxon>Actinomycetota</taxon>
        <taxon>Actinomycetes</taxon>
        <taxon>Streptosporangiales</taxon>
        <taxon>Nocardiopsidaceae</taxon>
        <taxon>Nocardiopsis</taxon>
    </lineage>
</organism>
<feature type="transmembrane region" description="Helical" evidence="1">
    <location>
        <begin position="20"/>
        <end position="41"/>
    </location>
</feature>
<dbReference type="EMBL" id="CP074402">
    <property type="protein sequence ID" value="QVJ02627.1"/>
    <property type="molecule type" value="Genomic_DNA"/>
</dbReference>
<keyword evidence="1" id="KW-0472">Membrane</keyword>
<feature type="transmembrane region" description="Helical" evidence="1">
    <location>
        <begin position="88"/>
        <end position="107"/>
    </location>
</feature>
<dbReference type="InterPro" id="IPR045713">
    <property type="entry name" value="DUF6069"/>
</dbReference>
<protein>
    <submittedName>
        <fullName evidence="2">Uncharacterized protein</fullName>
    </submittedName>
</protein>
<dbReference type="Proteomes" id="UP000682416">
    <property type="component" value="Chromosome"/>
</dbReference>
<evidence type="ECO:0000256" key="1">
    <source>
        <dbReference type="SAM" id="Phobius"/>
    </source>
</evidence>
<dbReference type="KEGG" id="nec:KGD82_09785"/>
<name>A0A975LCH4_9ACTN</name>
<accession>A0A975LCH4</accession>
<keyword evidence="3" id="KW-1185">Reference proteome</keyword>
<keyword evidence="1" id="KW-1133">Transmembrane helix</keyword>
<gene>
    <name evidence="2" type="ORF">KGD82_09785</name>
</gene>
<feature type="transmembrane region" description="Helical" evidence="1">
    <location>
        <begin position="113"/>
        <end position="134"/>
    </location>
</feature>